<evidence type="ECO:0000256" key="1">
    <source>
        <dbReference type="SAM" id="Coils"/>
    </source>
</evidence>
<name>A0A8H4NXT3_9HYPO</name>
<comment type="caution">
    <text evidence="2">The sequence shown here is derived from an EMBL/GenBank/DDBJ whole genome shotgun (WGS) entry which is preliminary data.</text>
</comment>
<organism evidence="2 3">
    <name type="scientific">Fusarium austroafricanum</name>
    <dbReference type="NCBI Taxonomy" id="2364996"/>
    <lineage>
        <taxon>Eukaryota</taxon>
        <taxon>Fungi</taxon>
        <taxon>Dikarya</taxon>
        <taxon>Ascomycota</taxon>
        <taxon>Pezizomycotina</taxon>
        <taxon>Sordariomycetes</taxon>
        <taxon>Hypocreomycetidae</taxon>
        <taxon>Hypocreales</taxon>
        <taxon>Nectriaceae</taxon>
        <taxon>Fusarium</taxon>
        <taxon>Fusarium concolor species complex</taxon>
    </lineage>
</organism>
<feature type="coiled-coil region" evidence="1">
    <location>
        <begin position="270"/>
        <end position="304"/>
    </location>
</feature>
<dbReference type="EMBL" id="JAADJG010000212">
    <property type="protein sequence ID" value="KAF4451725.1"/>
    <property type="molecule type" value="Genomic_DNA"/>
</dbReference>
<keyword evidence="1" id="KW-0175">Coiled coil</keyword>
<sequence>MARALLYLRKVFVSRKIESLIGALPWVWLGDLSPPTWGSSCLEKLSIVLHDATQGIVDDNEFSARVEEVKQWLRRHAKERTNGSDRVTIMYFNINAAWCQRIFALNREQSCREDSFDPRSFTVEHINSPPGPLANRNEIGEAAPASQFISSSNTPQKRRALKSIHSGYAYKVPRLSRSSSPASISTVVSVRDDTSKILNQWHNNLRSEICSAFSNVTKLHHNIEQDLERADQGTRLPNLITSKEHGLKKVLESVSREGWGKTATDAQAACDKTTRDIRAKEVELRLAERQLEKLTVEYTQIKTEIGDQLERRDMLNEEAKECTEYMTFIEKIGQIFDAGSKGMKKLMRAMTGKGVDFEALVLNESLEEKSEDAEDVNVIKEELVVHPDNIQ</sequence>
<keyword evidence="3" id="KW-1185">Reference proteome</keyword>
<dbReference type="OrthoDB" id="5098667at2759"/>
<gene>
    <name evidence="2" type="ORF">F53441_5404</name>
</gene>
<dbReference type="Proteomes" id="UP000605986">
    <property type="component" value="Unassembled WGS sequence"/>
</dbReference>
<protein>
    <submittedName>
        <fullName evidence="2">Uncharacterized protein</fullName>
    </submittedName>
</protein>
<accession>A0A8H4NXT3</accession>
<dbReference type="AlphaFoldDB" id="A0A8H4NXT3"/>
<evidence type="ECO:0000313" key="2">
    <source>
        <dbReference type="EMBL" id="KAF4451725.1"/>
    </source>
</evidence>
<evidence type="ECO:0000313" key="3">
    <source>
        <dbReference type="Proteomes" id="UP000605986"/>
    </source>
</evidence>
<proteinExistence type="predicted"/>
<reference evidence="2" key="1">
    <citation type="submission" date="2020-01" db="EMBL/GenBank/DDBJ databases">
        <title>Identification and distribution of gene clusters putatively required for synthesis of sphingolipid metabolism inhibitors in phylogenetically diverse species of the filamentous fungus Fusarium.</title>
        <authorList>
            <person name="Kim H.-S."/>
            <person name="Busman M."/>
            <person name="Brown D.W."/>
            <person name="Divon H."/>
            <person name="Uhlig S."/>
            <person name="Proctor R.H."/>
        </authorList>
    </citation>
    <scope>NUCLEOTIDE SEQUENCE</scope>
    <source>
        <strain evidence="2">NRRL 53441</strain>
    </source>
</reference>